<dbReference type="PROSITE" id="PS00086">
    <property type="entry name" value="CYTOCHROME_P450"/>
    <property type="match status" value="1"/>
</dbReference>
<keyword evidence="5" id="KW-0503">Monooxygenase</keyword>
<dbReference type="GO" id="GO:0004497">
    <property type="term" value="F:monooxygenase activity"/>
    <property type="evidence" value="ECO:0007669"/>
    <property type="project" value="UniProtKB-KW"/>
</dbReference>
<feature type="transmembrane region" description="Helical" evidence="6">
    <location>
        <begin position="21"/>
        <end position="44"/>
    </location>
</feature>
<keyword evidence="4 5" id="KW-0349">Heme</keyword>
<dbReference type="Gene3D" id="1.10.630.10">
    <property type="entry name" value="Cytochrome P450"/>
    <property type="match status" value="1"/>
</dbReference>
<keyword evidence="6" id="KW-1133">Transmembrane helix</keyword>
<dbReference type="eggNOG" id="KOG0158">
    <property type="taxonomic scope" value="Eukaryota"/>
</dbReference>
<proteinExistence type="inferred from homology"/>
<dbReference type="InterPro" id="IPR036396">
    <property type="entry name" value="Cyt_P450_sf"/>
</dbReference>
<evidence type="ECO:0000256" key="2">
    <source>
        <dbReference type="ARBA" id="ARBA00022723"/>
    </source>
</evidence>
<dbReference type="InterPro" id="IPR002401">
    <property type="entry name" value="Cyt_P450_E_grp-I"/>
</dbReference>
<dbReference type="AlphaFoldDB" id="M2UP50"/>
<dbReference type="PANTHER" id="PTHR24305">
    <property type="entry name" value="CYTOCHROME P450"/>
    <property type="match status" value="1"/>
</dbReference>
<dbReference type="GO" id="GO:0016705">
    <property type="term" value="F:oxidoreductase activity, acting on paired donors, with incorporation or reduction of molecular oxygen"/>
    <property type="evidence" value="ECO:0007669"/>
    <property type="project" value="InterPro"/>
</dbReference>
<dbReference type="InterPro" id="IPR050121">
    <property type="entry name" value="Cytochrome_P450_monoxygenase"/>
</dbReference>
<dbReference type="PRINTS" id="PR00463">
    <property type="entry name" value="EP450I"/>
</dbReference>
<feature type="binding site" description="axial binding residue" evidence="4">
    <location>
        <position position="456"/>
    </location>
    <ligand>
        <name>heme</name>
        <dbReference type="ChEBI" id="CHEBI:30413"/>
    </ligand>
    <ligandPart>
        <name>Fe</name>
        <dbReference type="ChEBI" id="CHEBI:18248"/>
    </ligandPart>
</feature>
<keyword evidence="2 4" id="KW-0479">Metal-binding</keyword>
<keyword evidence="6" id="KW-0812">Transmembrane</keyword>
<dbReference type="SUPFAM" id="SSF48264">
    <property type="entry name" value="Cytochrome P450"/>
    <property type="match status" value="1"/>
</dbReference>
<dbReference type="OrthoDB" id="3934656at2759"/>
<organism evidence="7 8">
    <name type="scientific">Cochliobolus heterostrophus (strain C5 / ATCC 48332 / race O)</name>
    <name type="common">Southern corn leaf blight fungus</name>
    <name type="synonym">Bipolaris maydis</name>
    <dbReference type="NCBI Taxonomy" id="701091"/>
    <lineage>
        <taxon>Eukaryota</taxon>
        <taxon>Fungi</taxon>
        <taxon>Dikarya</taxon>
        <taxon>Ascomycota</taxon>
        <taxon>Pezizomycotina</taxon>
        <taxon>Dothideomycetes</taxon>
        <taxon>Pleosporomycetidae</taxon>
        <taxon>Pleosporales</taxon>
        <taxon>Pleosporineae</taxon>
        <taxon>Pleosporaceae</taxon>
        <taxon>Bipolaris</taxon>
    </lineage>
</organism>
<gene>
    <name evidence="7" type="ORF">COCHEDRAFT_1092452</name>
</gene>
<dbReference type="PANTHER" id="PTHR24305:SF190">
    <property type="entry name" value="P450, PUTATIVE (EUROFUNG)-RELATED"/>
    <property type="match status" value="1"/>
</dbReference>
<dbReference type="InterPro" id="IPR017972">
    <property type="entry name" value="Cyt_P450_CS"/>
</dbReference>
<dbReference type="OMA" id="EPFVDTC"/>
<dbReference type="Pfam" id="PF00067">
    <property type="entry name" value="p450"/>
    <property type="match status" value="1"/>
</dbReference>
<keyword evidence="5" id="KW-0560">Oxidoreductase</keyword>
<keyword evidence="3 4" id="KW-0408">Iron</keyword>
<name>M2UP50_COCH5</name>
<evidence type="ECO:0000256" key="1">
    <source>
        <dbReference type="ARBA" id="ARBA00001971"/>
    </source>
</evidence>
<evidence type="ECO:0000256" key="3">
    <source>
        <dbReference type="ARBA" id="ARBA00023004"/>
    </source>
</evidence>
<dbReference type="PRINTS" id="PR00385">
    <property type="entry name" value="P450"/>
</dbReference>
<evidence type="ECO:0000313" key="8">
    <source>
        <dbReference type="Proteomes" id="UP000016936"/>
    </source>
</evidence>
<accession>M2UP50</accession>
<evidence type="ECO:0000256" key="4">
    <source>
        <dbReference type="PIRSR" id="PIRSR602401-1"/>
    </source>
</evidence>
<protein>
    <recommendedName>
        <fullName evidence="9">Pisatin demethylase</fullName>
    </recommendedName>
</protein>
<dbReference type="GO" id="GO:0005506">
    <property type="term" value="F:iron ion binding"/>
    <property type="evidence" value="ECO:0007669"/>
    <property type="project" value="InterPro"/>
</dbReference>
<keyword evidence="8" id="KW-1185">Reference proteome</keyword>
<comment type="cofactor">
    <cofactor evidence="1 4">
        <name>heme</name>
        <dbReference type="ChEBI" id="CHEBI:30413"/>
    </cofactor>
</comment>
<evidence type="ECO:0000313" key="7">
    <source>
        <dbReference type="EMBL" id="EMD95336.1"/>
    </source>
</evidence>
<evidence type="ECO:0000256" key="6">
    <source>
        <dbReference type="SAM" id="Phobius"/>
    </source>
</evidence>
<evidence type="ECO:0000256" key="5">
    <source>
        <dbReference type="RuleBase" id="RU000461"/>
    </source>
</evidence>
<reference evidence="7 8" key="1">
    <citation type="journal article" date="2012" name="PLoS Pathog.">
        <title>Diverse lifestyles and strategies of plant pathogenesis encoded in the genomes of eighteen Dothideomycetes fungi.</title>
        <authorList>
            <person name="Ohm R.A."/>
            <person name="Feau N."/>
            <person name="Henrissat B."/>
            <person name="Schoch C.L."/>
            <person name="Horwitz B.A."/>
            <person name="Barry K.W."/>
            <person name="Condon B.J."/>
            <person name="Copeland A.C."/>
            <person name="Dhillon B."/>
            <person name="Glaser F."/>
            <person name="Hesse C.N."/>
            <person name="Kosti I."/>
            <person name="LaButti K."/>
            <person name="Lindquist E.A."/>
            <person name="Lucas S."/>
            <person name="Salamov A.A."/>
            <person name="Bradshaw R.E."/>
            <person name="Ciuffetti L."/>
            <person name="Hamelin R.C."/>
            <person name="Kema G.H.J."/>
            <person name="Lawrence C."/>
            <person name="Scott J.A."/>
            <person name="Spatafora J.W."/>
            <person name="Turgeon B.G."/>
            <person name="de Wit P.J.G.M."/>
            <person name="Zhong S."/>
            <person name="Goodwin S.B."/>
            <person name="Grigoriev I.V."/>
        </authorList>
    </citation>
    <scope>NUCLEOTIDE SEQUENCE [LARGE SCALE GENOMIC DNA]</scope>
    <source>
        <strain evidence="8">C5 / ATCC 48332 / race O</strain>
    </source>
</reference>
<comment type="similarity">
    <text evidence="5">Belongs to the cytochrome P450 family.</text>
</comment>
<evidence type="ECO:0008006" key="9">
    <source>
        <dbReference type="Google" id="ProtNLM"/>
    </source>
</evidence>
<dbReference type="EMBL" id="KB445571">
    <property type="protein sequence ID" value="EMD95336.1"/>
    <property type="molecule type" value="Genomic_DNA"/>
</dbReference>
<reference evidence="8" key="2">
    <citation type="journal article" date="2013" name="PLoS Genet.">
        <title>Comparative genome structure, secondary metabolite, and effector coding capacity across Cochliobolus pathogens.</title>
        <authorList>
            <person name="Condon B.J."/>
            <person name="Leng Y."/>
            <person name="Wu D."/>
            <person name="Bushley K.E."/>
            <person name="Ohm R.A."/>
            <person name="Otillar R."/>
            <person name="Martin J."/>
            <person name="Schackwitz W."/>
            <person name="Grimwood J."/>
            <person name="MohdZainudin N."/>
            <person name="Xue C."/>
            <person name="Wang R."/>
            <person name="Manning V.A."/>
            <person name="Dhillon B."/>
            <person name="Tu Z.J."/>
            <person name="Steffenson B.J."/>
            <person name="Salamov A."/>
            <person name="Sun H."/>
            <person name="Lowry S."/>
            <person name="LaButti K."/>
            <person name="Han J."/>
            <person name="Copeland A."/>
            <person name="Lindquist E."/>
            <person name="Barry K."/>
            <person name="Schmutz J."/>
            <person name="Baker S.E."/>
            <person name="Ciuffetti L.M."/>
            <person name="Grigoriev I.V."/>
            <person name="Zhong S."/>
            <person name="Turgeon B.G."/>
        </authorList>
    </citation>
    <scope>NUCLEOTIDE SEQUENCE [LARGE SCALE GENOMIC DNA]</scope>
    <source>
        <strain evidence="8">C5 / ATCC 48332 / race O</strain>
    </source>
</reference>
<dbReference type="HOGENOM" id="CLU_001570_14_0_1"/>
<keyword evidence="6" id="KW-0472">Membrane</keyword>
<dbReference type="CDD" id="cd11060">
    <property type="entry name" value="CYP57A1-like"/>
    <property type="match status" value="1"/>
</dbReference>
<sequence>MPPSSTDQPTIRQLFEHAEILTLRNALIIAPVLYILFRLIYALFLSPCRKIPGPFLARITGLWEAKKVVEGDSHKAIIKLHEQYGPVVRIAPNRYDFDTLEATKIIYRIGNAFPKSKYYVPFGSPHGPNVLNALENELHATMKRQLASLYSMSTLLSYEATVDSQTAIMRQKLDSFAATGELVNLPAFFQYYAFDVVGMITLGSSMGMMEANADTSGICAALDTAFDYASVAGLFPALHPWLMSLMGVLRVPSPTLGLDNFVEEKMELHMDEAAQADGSKKSATFLSKMVALKNQGKATKHDIRVCMTTNISAGSDTTAISLSAIVYYLWTNPRVLERLRQELDAQSKAGRLSDMPTYHEAQEIPYLLAVIKEALRLHSAVGTQLTRVVPKGGCVIEGHYFPEGAEVGVNGWALHYNKEMFGKDVHEFRPERWLEGDKTNIGLPESFAFGQGSRSCLGKNISILEMSKVIPQVVQNFDIDISPNAQAWSGNCRWFVKPEYKARLRHRTKSGK</sequence>
<dbReference type="Proteomes" id="UP000016936">
    <property type="component" value="Unassembled WGS sequence"/>
</dbReference>
<dbReference type="InterPro" id="IPR001128">
    <property type="entry name" value="Cyt_P450"/>
</dbReference>
<dbReference type="GO" id="GO:0020037">
    <property type="term" value="F:heme binding"/>
    <property type="evidence" value="ECO:0007669"/>
    <property type="project" value="InterPro"/>
</dbReference>
<dbReference type="STRING" id="701091.M2UP50"/>